<dbReference type="InterPro" id="IPR037914">
    <property type="entry name" value="SpoVT-AbrB_sf"/>
</dbReference>
<dbReference type="NCBIfam" id="TIGR01439">
    <property type="entry name" value="lp_hng_hel_AbrB"/>
    <property type="match status" value="1"/>
</dbReference>
<evidence type="ECO:0000313" key="4">
    <source>
        <dbReference type="EMBL" id="VFK32078.1"/>
    </source>
</evidence>
<organism evidence="4">
    <name type="scientific">Candidatus Kentrum sp. MB</name>
    <dbReference type="NCBI Taxonomy" id="2138164"/>
    <lineage>
        <taxon>Bacteria</taxon>
        <taxon>Pseudomonadati</taxon>
        <taxon>Pseudomonadota</taxon>
        <taxon>Gammaproteobacteria</taxon>
        <taxon>Candidatus Kentrum</taxon>
    </lineage>
</organism>
<dbReference type="SMART" id="SM00966">
    <property type="entry name" value="SpoVT_AbrB"/>
    <property type="match status" value="1"/>
</dbReference>
<dbReference type="EMBL" id="CAADFO010000028">
    <property type="protein sequence ID" value="VFK27513.1"/>
    <property type="molecule type" value="Genomic_DNA"/>
</dbReference>
<dbReference type="EMBL" id="CAADGH010000028">
    <property type="protein sequence ID" value="VFK75655.1"/>
    <property type="molecule type" value="Genomic_DNA"/>
</dbReference>
<evidence type="ECO:0000313" key="5">
    <source>
        <dbReference type="EMBL" id="VFK75655.1"/>
    </source>
</evidence>
<evidence type="ECO:0000256" key="1">
    <source>
        <dbReference type="PROSITE-ProRule" id="PRU01076"/>
    </source>
</evidence>
<feature type="domain" description="SpoVT-AbrB" evidence="2">
    <location>
        <begin position="1"/>
        <end position="46"/>
    </location>
</feature>
<dbReference type="InterPro" id="IPR007159">
    <property type="entry name" value="SpoVT-AbrB_dom"/>
</dbReference>
<dbReference type="AlphaFoldDB" id="A0A450XS42"/>
<dbReference type="Gene3D" id="2.10.260.10">
    <property type="match status" value="1"/>
</dbReference>
<dbReference type="Pfam" id="PF04014">
    <property type="entry name" value="MazE_antitoxin"/>
    <property type="match status" value="1"/>
</dbReference>
<dbReference type="GO" id="GO:0003677">
    <property type="term" value="F:DNA binding"/>
    <property type="evidence" value="ECO:0007669"/>
    <property type="project" value="UniProtKB-UniRule"/>
</dbReference>
<accession>A0A450XS42</accession>
<proteinExistence type="predicted"/>
<dbReference type="EMBL" id="CAADFQ010000029">
    <property type="protein sequence ID" value="VFK32078.1"/>
    <property type="molecule type" value="Genomic_DNA"/>
</dbReference>
<gene>
    <name evidence="3" type="ORF">BECKMB1821G_GA0114241_102830</name>
    <name evidence="5" type="ORF">BECKMB1821H_GA0114242_102819</name>
    <name evidence="4" type="ORF">BECKMB1821I_GA0114274_102929</name>
</gene>
<keyword evidence="1" id="KW-0238">DNA-binding</keyword>
<dbReference type="PROSITE" id="PS51740">
    <property type="entry name" value="SPOVT_ABRB"/>
    <property type="match status" value="1"/>
</dbReference>
<sequence>MTIVTLSSKNQVVIPKEARDALHLKPGSRLLAHAENDILIMRVEPNDYISSIRGLHKEIWNDIDTDQYLRKERDSWDND</sequence>
<evidence type="ECO:0000313" key="3">
    <source>
        <dbReference type="EMBL" id="VFK27513.1"/>
    </source>
</evidence>
<reference evidence="4" key="1">
    <citation type="submission" date="2019-02" db="EMBL/GenBank/DDBJ databases">
        <authorList>
            <person name="Gruber-Vodicka R. H."/>
            <person name="Seah K. B. B."/>
        </authorList>
    </citation>
    <scope>NUCLEOTIDE SEQUENCE</scope>
    <source>
        <strain evidence="3">BECK_BZ197</strain>
        <strain evidence="5">BECK_BZ198</strain>
        <strain evidence="4">BECK_BZ199</strain>
    </source>
</reference>
<name>A0A450XS42_9GAMM</name>
<protein>
    <submittedName>
        <fullName evidence="4">Transcriptional regulator, AbrB family</fullName>
    </submittedName>
</protein>
<evidence type="ECO:0000259" key="2">
    <source>
        <dbReference type="PROSITE" id="PS51740"/>
    </source>
</evidence>
<dbReference type="SUPFAM" id="SSF89447">
    <property type="entry name" value="AbrB/MazE/MraZ-like"/>
    <property type="match status" value="1"/>
</dbReference>